<dbReference type="Pfam" id="PF12311">
    <property type="entry name" value="DUF3632"/>
    <property type="match status" value="1"/>
</dbReference>
<proteinExistence type="predicted"/>
<accession>A0AAN7ADR8</accession>
<reference evidence="1" key="2">
    <citation type="submission" date="2023-05" db="EMBL/GenBank/DDBJ databases">
        <authorList>
            <consortium name="Lawrence Berkeley National Laboratory"/>
            <person name="Steindorff A."/>
            <person name="Hensen N."/>
            <person name="Bonometti L."/>
            <person name="Westerberg I."/>
            <person name="Brannstrom I.O."/>
            <person name="Guillou S."/>
            <person name="Cros-Aarteil S."/>
            <person name="Calhoun S."/>
            <person name="Haridas S."/>
            <person name="Kuo A."/>
            <person name="Mondo S."/>
            <person name="Pangilinan J."/>
            <person name="Riley R."/>
            <person name="Labutti K."/>
            <person name="Andreopoulos B."/>
            <person name="Lipzen A."/>
            <person name="Chen C."/>
            <person name="Yanf M."/>
            <person name="Daum C."/>
            <person name="Ng V."/>
            <person name="Clum A."/>
            <person name="Ohm R."/>
            <person name="Martin F."/>
            <person name="Silar P."/>
            <person name="Natvig D."/>
            <person name="Lalanne C."/>
            <person name="Gautier V."/>
            <person name="Ament-Velasquez S.L."/>
            <person name="Kruys A."/>
            <person name="Hutchinson M.I."/>
            <person name="Powell A.J."/>
            <person name="Barry K."/>
            <person name="Miller A.N."/>
            <person name="Grigoriev I.V."/>
            <person name="Debuchy R."/>
            <person name="Gladieux P."/>
            <person name="Thoren M.H."/>
            <person name="Johannesson H."/>
        </authorList>
    </citation>
    <scope>NUCLEOTIDE SEQUENCE</scope>
    <source>
        <strain evidence="1">PSN309</strain>
    </source>
</reference>
<keyword evidence="2" id="KW-1185">Reference proteome</keyword>
<organism evidence="1 2">
    <name type="scientific">Podospora australis</name>
    <dbReference type="NCBI Taxonomy" id="1536484"/>
    <lineage>
        <taxon>Eukaryota</taxon>
        <taxon>Fungi</taxon>
        <taxon>Dikarya</taxon>
        <taxon>Ascomycota</taxon>
        <taxon>Pezizomycotina</taxon>
        <taxon>Sordariomycetes</taxon>
        <taxon>Sordariomycetidae</taxon>
        <taxon>Sordariales</taxon>
        <taxon>Podosporaceae</taxon>
        <taxon>Podospora</taxon>
    </lineage>
</organism>
<gene>
    <name evidence="1" type="ORF">QBC35DRAFT_510256</name>
</gene>
<dbReference type="EMBL" id="MU864690">
    <property type="protein sequence ID" value="KAK4182290.1"/>
    <property type="molecule type" value="Genomic_DNA"/>
</dbReference>
<dbReference type="AlphaFoldDB" id="A0AAN7ADR8"/>
<dbReference type="Proteomes" id="UP001302126">
    <property type="component" value="Unassembled WGS sequence"/>
</dbReference>
<sequence length="294" mass="33691">MNTPDLGPAEAIYGTGKNPGSTAIYNIIKSTLEFPTDETEPLAKGTKLANDIAWIWQSADKDLFQMSTWYVWKVLLDVVQCVPSEHPWQTLLVEAVVNLSRREGTISDRYEHPERVLFQDLPDLGMALLESWQEPRYVNGYDSPQFLQGYRNLNSFLAHLSLLVDRIPWTRFAIDQLRIALEEEPDELADAAAVECKLWVATEWIIHGAETLRWLIRDFEHSGEELDDDGENRTFRKGPLVPECKSLGSDRWNFWKKRFAEIASGNGGELDAATIERVKTAWEIMESEETRYAQ</sequence>
<name>A0AAN7ADR8_9PEZI</name>
<comment type="caution">
    <text evidence="1">The sequence shown here is derived from an EMBL/GenBank/DDBJ whole genome shotgun (WGS) entry which is preliminary data.</text>
</comment>
<dbReference type="PANTHER" id="PTHR38797">
    <property type="entry name" value="NUCLEAR PORE COMPLEX PROTEIN NUP85-RELATED"/>
    <property type="match status" value="1"/>
</dbReference>
<protein>
    <submittedName>
        <fullName evidence="1">Uncharacterized protein</fullName>
    </submittedName>
</protein>
<dbReference type="PANTHER" id="PTHR38797:SF4">
    <property type="entry name" value="NUCLEAR PORE COMPLEX PROTEIN NUP85"/>
    <property type="match status" value="1"/>
</dbReference>
<evidence type="ECO:0000313" key="2">
    <source>
        <dbReference type="Proteomes" id="UP001302126"/>
    </source>
</evidence>
<evidence type="ECO:0000313" key="1">
    <source>
        <dbReference type="EMBL" id="KAK4182290.1"/>
    </source>
</evidence>
<dbReference type="InterPro" id="IPR022085">
    <property type="entry name" value="OpdG"/>
</dbReference>
<reference evidence="1" key="1">
    <citation type="journal article" date="2023" name="Mol. Phylogenet. Evol.">
        <title>Genome-scale phylogeny and comparative genomics of the fungal order Sordariales.</title>
        <authorList>
            <person name="Hensen N."/>
            <person name="Bonometti L."/>
            <person name="Westerberg I."/>
            <person name="Brannstrom I.O."/>
            <person name="Guillou S."/>
            <person name="Cros-Aarteil S."/>
            <person name="Calhoun S."/>
            <person name="Haridas S."/>
            <person name="Kuo A."/>
            <person name="Mondo S."/>
            <person name="Pangilinan J."/>
            <person name="Riley R."/>
            <person name="LaButti K."/>
            <person name="Andreopoulos B."/>
            <person name="Lipzen A."/>
            <person name="Chen C."/>
            <person name="Yan M."/>
            <person name="Daum C."/>
            <person name="Ng V."/>
            <person name="Clum A."/>
            <person name="Steindorff A."/>
            <person name="Ohm R.A."/>
            <person name="Martin F."/>
            <person name="Silar P."/>
            <person name="Natvig D.O."/>
            <person name="Lalanne C."/>
            <person name="Gautier V."/>
            <person name="Ament-Velasquez S.L."/>
            <person name="Kruys A."/>
            <person name="Hutchinson M.I."/>
            <person name="Powell A.J."/>
            <person name="Barry K."/>
            <person name="Miller A.N."/>
            <person name="Grigoriev I.V."/>
            <person name="Debuchy R."/>
            <person name="Gladieux P."/>
            <person name="Hiltunen Thoren M."/>
            <person name="Johannesson H."/>
        </authorList>
    </citation>
    <scope>NUCLEOTIDE SEQUENCE</scope>
    <source>
        <strain evidence="1">PSN309</strain>
    </source>
</reference>
<dbReference type="InterPro" id="IPR053204">
    <property type="entry name" value="Oxopyrrolidines_Biosynth-assoc"/>
</dbReference>